<dbReference type="GO" id="GO:0060271">
    <property type="term" value="P:cilium assembly"/>
    <property type="evidence" value="ECO:0007669"/>
    <property type="project" value="TreeGrafter"/>
</dbReference>
<accession>A0A8S4D4X0</accession>
<dbReference type="PANTHER" id="PTHR14920:SF0">
    <property type="entry name" value="WD REPEAT DOMAIN 19"/>
    <property type="match status" value="1"/>
</dbReference>
<feature type="region of interest" description="Disordered" evidence="1">
    <location>
        <begin position="201"/>
        <end position="223"/>
    </location>
</feature>
<name>A0A8S4D4X0_PLUXY</name>
<gene>
    <name evidence="2" type="ORF">PLXY2_LOCUS982</name>
</gene>
<reference evidence="2" key="1">
    <citation type="submission" date="2020-11" db="EMBL/GenBank/DDBJ databases">
        <authorList>
            <person name="Whiteford S."/>
        </authorList>
    </citation>
    <scope>NUCLEOTIDE SEQUENCE</scope>
</reference>
<sequence length="223" mass="24557">MRMTTTMNKFKQRVNMKVRSHVRRARHELAAELLSRLAEDIHFFPTLQHQVSILTSAVIECNRAGLKREAQRWARALMQPQYRPHIDPKYVKKIEYVVRHGAGGAAPARDAPCPRCAAPTPVAALTCGNCQQMLPFCVATEPHNEGHLSKCDVCALPAEAALLCGHDIGIGAPQHSVFGLPHPTTISYPPKVVSPVRLVMHSGNSRRGTPPARAAPRPRPSPR</sequence>
<evidence type="ECO:0000256" key="1">
    <source>
        <dbReference type="SAM" id="MobiDB-lite"/>
    </source>
</evidence>
<dbReference type="GO" id="GO:0030991">
    <property type="term" value="C:intraciliary transport particle A"/>
    <property type="evidence" value="ECO:0007669"/>
    <property type="project" value="TreeGrafter"/>
</dbReference>
<dbReference type="GO" id="GO:0035721">
    <property type="term" value="P:intraciliary retrograde transport"/>
    <property type="evidence" value="ECO:0007669"/>
    <property type="project" value="InterPro"/>
</dbReference>
<dbReference type="EMBL" id="CAJHNJ030000002">
    <property type="protein sequence ID" value="CAG9090551.1"/>
    <property type="molecule type" value="Genomic_DNA"/>
</dbReference>
<keyword evidence="3" id="KW-1185">Reference proteome</keyword>
<dbReference type="Proteomes" id="UP000653454">
    <property type="component" value="Unassembled WGS sequence"/>
</dbReference>
<protein>
    <submittedName>
        <fullName evidence="2">(diamondback moth) hypothetical protein</fullName>
    </submittedName>
</protein>
<evidence type="ECO:0000313" key="2">
    <source>
        <dbReference type="EMBL" id="CAG9090551.1"/>
    </source>
</evidence>
<dbReference type="AlphaFoldDB" id="A0A8S4D4X0"/>
<proteinExistence type="predicted"/>
<evidence type="ECO:0000313" key="3">
    <source>
        <dbReference type="Proteomes" id="UP000653454"/>
    </source>
</evidence>
<comment type="caution">
    <text evidence="2">The sequence shown here is derived from an EMBL/GenBank/DDBJ whole genome shotgun (WGS) entry which is preliminary data.</text>
</comment>
<dbReference type="InterPro" id="IPR040379">
    <property type="entry name" value="WDR19/dyf-2"/>
</dbReference>
<feature type="compositionally biased region" description="Low complexity" evidence="1">
    <location>
        <begin position="206"/>
        <end position="215"/>
    </location>
</feature>
<dbReference type="PANTHER" id="PTHR14920">
    <property type="entry name" value="OSMOTIC AVOIDANCE ABNORMAL PROTEIN 1/WD REPEAT MEMBRANE PROTEIN"/>
    <property type="match status" value="1"/>
</dbReference>
<organism evidence="2 3">
    <name type="scientific">Plutella xylostella</name>
    <name type="common">Diamondback moth</name>
    <name type="synonym">Plutella maculipennis</name>
    <dbReference type="NCBI Taxonomy" id="51655"/>
    <lineage>
        <taxon>Eukaryota</taxon>
        <taxon>Metazoa</taxon>
        <taxon>Ecdysozoa</taxon>
        <taxon>Arthropoda</taxon>
        <taxon>Hexapoda</taxon>
        <taxon>Insecta</taxon>
        <taxon>Pterygota</taxon>
        <taxon>Neoptera</taxon>
        <taxon>Endopterygota</taxon>
        <taxon>Lepidoptera</taxon>
        <taxon>Glossata</taxon>
        <taxon>Ditrysia</taxon>
        <taxon>Yponomeutoidea</taxon>
        <taxon>Plutellidae</taxon>
        <taxon>Plutella</taxon>
    </lineage>
</organism>
<dbReference type="GO" id="GO:0005929">
    <property type="term" value="C:cilium"/>
    <property type="evidence" value="ECO:0007669"/>
    <property type="project" value="TreeGrafter"/>
</dbReference>